<dbReference type="OrthoDB" id="279428at2"/>
<dbReference type="PANTHER" id="PTHR10464:SF4">
    <property type="entry name" value="UREA TRANSPORTER"/>
    <property type="match status" value="1"/>
</dbReference>
<dbReference type="KEGG" id="psyo:PB01_17530"/>
<dbReference type="AlphaFoldDB" id="A0A5J6SR24"/>
<evidence type="ECO:0000313" key="10">
    <source>
        <dbReference type="Proteomes" id="UP000325517"/>
    </source>
</evidence>
<feature type="site" description="Important for channel permeability" evidence="7">
    <location>
        <position position="290"/>
    </location>
</feature>
<comment type="similarity">
    <text evidence="2">Belongs to the urea transporter family.</text>
</comment>
<evidence type="ECO:0000256" key="3">
    <source>
        <dbReference type="ARBA" id="ARBA00022475"/>
    </source>
</evidence>
<organism evidence="9 10">
    <name type="scientific">Psychrobacillus glaciei</name>
    <dbReference type="NCBI Taxonomy" id="2283160"/>
    <lineage>
        <taxon>Bacteria</taxon>
        <taxon>Bacillati</taxon>
        <taxon>Bacillota</taxon>
        <taxon>Bacilli</taxon>
        <taxon>Bacillales</taxon>
        <taxon>Bacillaceae</taxon>
        <taxon>Psychrobacillus</taxon>
    </lineage>
</organism>
<name>A0A5J6SR24_9BACI</name>
<feature type="transmembrane region" description="Helical" evidence="8">
    <location>
        <begin position="100"/>
        <end position="118"/>
    </location>
</feature>
<keyword evidence="10" id="KW-1185">Reference proteome</keyword>
<evidence type="ECO:0000256" key="2">
    <source>
        <dbReference type="ARBA" id="ARBA00005914"/>
    </source>
</evidence>
<evidence type="ECO:0000256" key="5">
    <source>
        <dbReference type="ARBA" id="ARBA00022989"/>
    </source>
</evidence>
<feature type="transmembrane region" description="Helical" evidence="8">
    <location>
        <begin position="130"/>
        <end position="149"/>
    </location>
</feature>
<dbReference type="PANTHER" id="PTHR10464">
    <property type="entry name" value="UREA TRANSPORTER"/>
    <property type="match status" value="1"/>
</dbReference>
<evidence type="ECO:0000256" key="4">
    <source>
        <dbReference type="ARBA" id="ARBA00022692"/>
    </source>
</evidence>
<feature type="transmembrane region" description="Helical" evidence="8">
    <location>
        <begin position="35"/>
        <end position="66"/>
    </location>
</feature>
<dbReference type="PIRSF" id="PIRSF016502">
    <property type="entry name" value="Urea_transporter"/>
    <property type="match status" value="1"/>
</dbReference>
<evidence type="ECO:0000313" key="9">
    <source>
        <dbReference type="EMBL" id="QFG00459.1"/>
    </source>
</evidence>
<comment type="subcellular location">
    <subcellularLocation>
        <location evidence="1">Cell membrane</location>
        <topology evidence="1">Multi-pass membrane protein</topology>
    </subcellularLocation>
</comment>
<dbReference type="Pfam" id="PF03253">
    <property type="entry name" value="UT"/>
    <property type="match status" value="1"/>
</dbReference>
<dbReference type="GO" id="GO:0015204">
    <property type="term" value="F:urea transmembrane transporter activity"/>
    <property type="evidence" value="ECO:0007669"/>
    <property type="project" value="InterPro"/>
</dbReference>
<proteinExistence type="inferred from homology"/>
<evidence type="ECO:0000256" key="8">
    <source>
        <dbReference type="SAM" id="Phobius"/>
    </source>
</evidence>
<evidence type="ECO:0000256" key="7">
    <source>
        <dbReference type="PIRSR" id="PIRSR016502-1"/>
    </source>
</evidence>
<keyword evidence="4 8" id="KW-0812">Transmembrane</keyword>
<dbReference type="InterPro" id="IPR004937">
    <property type="entry name" value="Urea_transporter"/>
</dbReference>
<keyword evidence="3" id="KW-1003">Cell membrane</keyword>
<feature type="transmembrane region" description="Helical" evidence="8">
    <location>
        <begin position="281"/>
        <end position="300"/>
    </location>
</feature>
<dbReference type="InterPro" id="IPR029020">
    <property type="entry name" value="Ammonium/urea_transptr"/>
</dbReference>
<evidence type="ECO:0000256" key="6">
    <source>
        <dbReference type="ARBA" id="ARBA00023136"/>
    </source>
</evidence>
<feature type="transmembrane region" description="Helical" evidence="8">
    <location>
        <begin position="73"/>
        <end position="94"/>
    </location>
</feature>
<sequence length="310" mass="33819">MKKEATTMKEKFIQLMSASVKGISQVVFIENIFSGLLILAGILIYSIPLGLIAIGSAITGTLVASFGGADKKVLSSGFFGFNSVLSGLAIYLFLEGPHKWIIALVCAGVTAIVTAALINITKRFDTSVLTFPYIILTWFFIGTSFRLSFIKPGANILPQNLINWERELGGSLDWHGLIRGIGQIFFLDEMLPAVLFLLAIFIGSFRYGIYAIIGSAIGWLSALFLGGEISLINLGLYNYNAVLTMIAVTSVLEVKHKNAWITGIFASFLSVQITASLDTFLLQYGLPVLTMPFVLSTWLIQNARKVFPNI</sequence>
<dbReference type="Proteomes" id="UP000325517">
    <property type="component" value="Chromosome"/>
</dbReference>
<reference evidence="9 10" key="1">
    <citation type="submission" date="2018-07" db="EMBL/GenBank/DDBJ databases">
        <title>Complete genome sequence of Psychrobacillus sp. PB01, isolated from iceberg, and comparative genome analysis of Psychrobacillus strains.</title>
        <authorList>
            <person name="Lee P.C."/>
        </authorList>
    </citation>
    <scope>NUCLEOTIDE SEQUENCE [LARGE SCALE GENOMIC DNA]</scope>
    <source>
        <strain evidence="9 10">PB01</strain>
    </source>
</reference>
<protein>
    <submittedName>
        <fullName evidence="9">Urea transporter</fullName>
    </submittedName>
</protein>
<gene>
    <name evidence="9" type="ORF">PB01_17530</name>
</gene>
<evidence type="ECO:0000256" key="1">
    <source>
        <dbReference type="ARBA" id="ARBA00004651"/>
    </source>
</evidence>
<accession>A0A5J6SR24</accession>
<dbReference type="Gene3D" id="1.10.3430.10">
    <property type="entry name" value="Ammonium transporter AmtB like domains"/>
    <property type="match status" value="1"/>
</dbReference>
<feature type="transmembrane region" description="Helical" evidence="8">
    <location>
        <begin position="259"/>
        <end position="275"/>
    </location>
</feature>
<keyword evidence="6 8" id="KW-0472">Membrane</keyword>
<keyword evidence="5 8" id="KW-1133">Transmembrane helix</keyword>
<dbReference type="GO" id="GO:0005886">
    <property type="term" value="C:plasma membrane"/>
    <property type="evidence" value="ECO:0007669"/>
    <property type="project" value="UniProtKB-SubCell"/>
</dbReference>
<dbReference type="EMBL" id="CP031223">
    <property type="protein sequence ID" value="QFG00459.1"/>
    <property type="molecule type" value="Genomic_DNA"/>
</dbReference>